<reference evidence="3" key="1">
    <citation type="submission" date="2022-10" db="EMBL/GenBank/DDBJ databases">
        <title>Adaptive evolution leads to modifications in subtelomeric GC content in a zoonotic Cryptosporidium species.</title>
        <authorList>
            <person name="Li J."/>
            <person name="Feng Y."/>
            <person name="Xiao L."/>
        </authorList>
    </citation>
    <scope>NUCLEOTIDE SEQUENCE</scope>
    <source>
        <strain evidence="3">33844</strain>
    </source>
</reference>
<dbReference type="InterPro" id="IPR037590">
    <property type="entry name" value="WDR24"/>
</dbReference>
<dbReference type="PANTHER" id="PTHR46200">
    <property type="entry name" value="GATOR COMPLEX PROTEIN WDR24"/>
    <property type="match status" value="1"/>
</dbReference>
<evidence type="ECO:0000256" key="1">
    <source>
        <dbReference type="ARBA" id="ARBA00022574"/>
    </source>
</evidence>
<dbReference type="GO" id="GO:1904263">
    <property type="term" value="P:positive regulation of TORC1 signaling"/>
    <property type="evidence" value="ECO:0007669"/>
    <property type="project" value="TreeGrafter"/>
</dbReference>
<dbReference type="SUPFAM" id="SSF50978">
    <property type="entry name" value="WD40 repeat-like"/>
    <property type="match status" value="1"/>
</dbReference>
<dbReference type="InterPro" id="IPR001680">
    <property type="entry name" value="WD40_rpt"/>
</dbReference>
<dbReference type="Gene3D" id="2.130.10.10">
    <property type="entry name" value="YVTN repeat-like/Quinoprotein amine dehydrogenase"/>
    <property type="match status" value="1"/>
</dbReference>
<protein>
    <submittedName>
        <fullName evidence="3">WD40 repeat-containing protein</fullName>
    </submittedName>
</protein>
<comment type="caution">
    <text evidence="3">The sequence shown here is derived from an EMBL/GenBank/DDBJ whole genome shotgun (WGS) entry which is preliminary data.</text>
</comment>
<keyword evidence="2" id="KW-0677">Repeat</keyword>
<dbReference type="CDD" id="cd16693">
    <property type="entry name" value="mRING-H2-C3H3C2_WDR24"/>
    <property type="match status" value="1"/>
</dbReference>
<dbReference type="GO" id="GO:0061700">
    <property type="term" value="C:GATOR2 complex"/>
    <property type="evidence" value="ECO:0007669"/>
    <property type="project" value="TreeGrafter"/>
</dbReference>
<name>A0A9D5HX07_9CRYT</name>
<dbReference type="AlphaFoldDB" id="A0A9D5HX07"/>
<dbReference type="PANTHER" id="PTHR46200:SF1">
    <property type="entry name" value="GATOR COMPLEX PROTEIN WDR24"/>
    <property type="match status" value="1"/>
</dbReference>
<evidence type="ECO:0000313" key="3">
    <source>
        <dbReference type="EMBL" id="KAJ1604330.1"/>
    </source>
</evidence>
<proteinExistence type="predicted"/>
<dbReference type="InterPro" id="IPR036322">
    <property type="entry name" value="WD40_repeat_dom_sf"/>
</dbReference>
<dbReference type="SMART" id="SM00320">
    <property type="entry name" value="WD40"/>
    <property type="match status" value="4"/>
</dbReference>
<accession>A0A9D5HX07</accession>
<sequence length="825" mass="91120">MEHDQGGSGADRAVSCIRQLSAIPSSLAVCHWSRSSEILSQRLGGEVMEVAERGPGSGSLDPVLNRVAVGGRSLLQLSTVEFSRISSFYSISRTNLVDIGWSRSSHALLGLNLSGSANMYVGLKGRHWQMSSRFRSHNIAGCCLEWLGDSPNLFALGFQDGGIRVVNGETLRECSGINISSSEEHCAPVWSACVVPSPVRDMQSRHLGSGDMWTNNELLLVNDDGTISHLDLRAKISQCSRAQTLSRGLSSIRWNPHDSNLFSTGCRQGVQVWDIRRMDGVSAVASIKSRFVVGKTRWRPGFPTQIAFCCSAIDPTIYVYDLLDPNRAIRRFSRHLDVVRDFDWLESDAIISCGADKRLILSVWEDGSRPLGRVRTTSGIYVATGSGGSPQRVVFNISHESFRAASSRLDRFCERISEDSFEDVVQDAEAFDSEQEGRERDFKSEVRRQLDASGSIFRFCSEQSDLFGCSLYSVAGFLPDVGLVPFPGDLGAILDPRCDVSRRLHIHGLGGGGSDWMMVLRRAGVFGLAPSWSSVFSLGGSRRTSRWRDKWGSRVVVHRSKTVAELNQVVFVSPGRGEDPGSLLFSPESVRMLDSRERVECIWEFFQEAFGVEVLQEQRYRRITQGGGGSGEVLDAVLEELSAQSGLNNVVVCLLIVRNLLPCIAPPDSQILRTSLRLELKWTLGLVALLRKLGLFVLSSQVIKSCQAKEIRDLGRENVSELSFYCGSIQRHAGHDPACSQTSYCNRRLRPEKISRDRDFRPRADLHSCTKCRASKNICMVCGEPVVGLWTGCPCCRHGGHIKHMKAWFLSNSVCPSGCGHQCVC</sequence>
<dbReference type="EMBL" id="JAPCXC010000158">
    <property type="protein sequence ID" value="KAJ1604330.1"/>
    <property type="molecule type" value="Genomic_DNA"/>
</dbReference>
<organism evidence="3">
    <name type="scientific">Cryptosporidium canis</name>
    <dbReference type="NCBI Taxonomy" id="195482"/>
    <lineage>
        <taxon>Eukaryota</taxon>
        <taxon>Sar</taxon>
        <taxon>Alveolata</taxon>
        <taxon>Apicomplexa</taxon>
        <taxon>Conoidasida</taxon>
        <taxon>Coccidia</taxon>
        <taxon>Eucoccidiorida</taxon>
        <taxon>Eimeriorina</taxon>
        <taxon>Cryptosporidiidae</taxon>
        <taxon>Cryptosporidium</taxon>
    </lineage>
</organism>
<dbReference type="GO" id="GO:0016239">
    <property type="term" value="P:positive regulation of macroautophagy"/>
    <property type="evidence" value="ECO:0007669"/>
    <property type="project" value="TreeGrafter"/>
</dbReference>
<dbReference type="GO" id="GO:0005774">
    <property type="term" value="C:vacuolar membrane"/>
    <property type="evidence" value="ECO:0007669"/>
    <property type="project" value="TreeGrafter"/>
</dbReference>
<keyword evidence="1" id="KW-0853">WD repeat</keyword>
<evidence type="ECO:0000256" key="2">
    <source>
        <dbReference type="ARBA" id="ARBA00022737"/>
    </source>
</evidence>
<gene>
    <name evidence="3" type="ORF">OJ253_3736</name>
</gene>
<dbReference type="Proteomes" id="UP001067231">
    <property type="component" value="Unassembled WGS sequence"/>
</dbReference>
<dbReference type="OrthoDB" id="286790at2759"/>
<dbReference type="GO" id="GO:0005829">
    <property type="term" value="C:cytosol"/>
    <property type="evidence" value="ECO:0007669"/>
    <property type="project" value="TreeGrafter"/>
</dbReference>
<dbReference type="InterPro" id="IPR015943">
    <property type="entry name" value="WD40/YVTN_repeat-like_dom_sf"/>
</dbReference>